<evidence type="ECO:0000256" key="2">
    <source>
        <dbReference type="ARBA" id="ARBA00004906"/>
    </source>
</evidence>
<dbReference type="PROSITE" id="PS50089">
    <property type="entry name" value="ZF_RING_2"/>
    <property type="match status" value="1"/>
</dbReference>
<dbReference type="SUPFAM" id="SSF57850">
    <property type="entry name" value="RING/U-box"/>
    <property type="match status" value="1"/>
</dbReference>
<keyword evidence="8" id="KW-0862">Zinc</keyword>
<gene>
    <name evidence="15" type="ORF">PoB_006833700</name>
</gene>
<evidence type="ECO:0000256" key="1">
    <source>
        <dbReference type="ARBA" id="ARBA00000900"/>
    </source>
</evidence>
<comment type="similarity">
    <text evidence="9">Belongs to the RNF181 family.</text>
</comment>
<name>A0AAV4DC93_9GAST</name>
<evidence type="ECO:0000259" key="14">
    <source>
        <dbReference type="PROSITE" id="PS50089"/>
    </source>
</evidence>
<dbReference type="PANTHER" id="PTHR15710">
    <property type="entry name" value="E3 UBIQUITIN-PROTEIN LIGASE PRAJA"/>
    <property type="match status" value="1"/>
</dbReference>
<proteinExistence type="inferred from homology"/>
<dbReference type="InterPro" id="IPR001841">
    <property type="entry name" value="Znf_RING"/>
</dbReference>
<evidence type="ECO:0000256" key="5">
    <source>
        <dbReference type="ARBA" id="ARBA00022723"/>
    </source>
</evidence>
<dbReference type="InterPro" id="IPR013083">
    <property type="entry name" value="Znf_RING/FYVE/PHD"/>
</dbReference>
<dbReference type="FunFam" id="3.30.40.10:FF:000127">
    <property type="entry name" value="E3 ubiquitin-protein ligase RNF181"/>
    <property type="match status" value="1"/>
</dbReference>
<evidence type="ECO:0000256" key="3">
    <source>
        <dbReference type="ARBA" id="ARBA00012483"/>
    </source>
</evidence>
<dbReference type="Proteomes" id="UP000735302">
    <property type="component" value="Unassembled WGS sequence"/>
</dbReference>
<accession>A0AAV4DC93</accession>
<evidence type="ECO:0000256" key="12">
    <source>
        <dbReference type="ARBA" id="ARBA00045940"/>
    </source>
</evidence>
<keyword evidence="7" id="KW-0833">Ubl conjugation pathway</keyword>
<evidence type="ECO:0000256" key="6">
    <source>
        <dbReference type="ARBA" id="ARBA00022771"/>
    </source>
</evidence>
<evidence type="ECO:0000256" key="7">
    <source>
        <dbReference type="ARBA" id="ARBA00022786"/>
    </source>
</evidence>
<keyword evidence="4" id="KW-0808">Transferase</keyword>
<evidence type="ECO:0000256" key="10">
    <source>
        <dbReference type="ARBA" id="ARBA00039317"/>
    </source>
</evidence>
<dbReference type="Pfam" id="PF13639">
    <property type="entry name" value="zf-RING_2"/>
    <property type="match status" value="1"/>
</dbReference>
<comment type="pathway">
    <text evidence="2">Protein modification; protein ubiquitination.</text>
</comment>
<dbReference type="Gene3D" id="3.30.40.10">
    <property type="entry name" value="Zinc/RING finger domain, C3HC4 (zinc finger)"/>
    <property type="match status" value="1"/>
</dbReference>
<organism evidence="15 16">
    <name type="scientific">Plakobranchus ocellatus</name>
    <dbReference type="NCBI Taxonomy" id="259542"/>
    <lineage>
        <taxon>Eukaryota</taxon>
        <taxon>Metazoa</taxon>
        <taxon>Spiralia</taxon>
        <taxon>Lophotrochozoa</taxon>
        <taxon>Mollusca</taxon>
        <taxon>Gastropoda</taxon>
        <taxon>Heterobranchia</taxon>
        <taxon>Euthyneura</taxon>
        <taxon>Panpulmonata</taxon>
        <taxon>Sacoglossa</taxon>
        <taxon>Placobranchoidea</taxon>
        <taxon>Plakobranchidae</taxon>
        <taxon>Plakobranchus</taxon>
    </lineage>
</organism>
<dbReference type="EMBL" id="BLXT01007728">
    <property type="protein sequence ID" value="GFO41832.1"/>
    <property type="molecule type" value="Genomic_DNA"/>
</dbReference>
<dbReference type="GO" id="GO:0061630">
    <property type="term" value="F:ubiquitin protein ligase activity"/>
    <property type="evidence" value="ECO:0007669"/>
    <property type="project" value="UniProtKB-EC"/>
</dbReference>
<dbReference type="GO" id="GO:0005737">
    <property type="term" value="C:cytoplasm"/>
    <property type="evidence" value="ECO:0007669"/>
    <property type="project" value="TreeGrafter"/>
</dbReference>
<dbReference type="AlphaFoldDB" id="A0AAV4DC93"/>
<dbReference type="CDD" id="cd16669">
    <property type="entry name" value="RING-H2_RNF181"/>
    <property type="match status" value="1"/>
</dbReference>
<evidence type="ECO:0000256" key="11">
    <source>
        <dbReference type="ARBA" id="ARBA00041674"/>
    </source>
</evidence>
<keyword evidence="16" id="KW-1185">Reference proteome</keyword>
<protein>
    <recommendedName>
        <fullName evidence="10">E3 ubiquitin-protein ligase RNF181</fullName>
        <ecNumber evidence="3">2.3.2.27</ecNumber>
    </recommendedName>
    <alternativeName>
        <fullName evidence="11">RING finger protein 181</fullName>
    </alternativeName>
</protein>
<reference evidence="15 16" key="1">
    <citation type="journal article" date="2021" name="Elife">
        <title>Chloroplast acquisition without the gene transfer in kleptoplastic sea slugs, Plakobranchus ocellatus.</title>
        <authorList>
            <person name="Maeda T."/>
            <person name="Takahashi S."/>
            <person name="Yoshida T."/>
            <person name="Shimamura S."/>
            <person name="Takaki Y."/>
            <person name="Nagai Y."/>
            <person name="Toyoda A."/>
            <person name="Suzuki Y."/>
            <person name="Arimoto A."/>
            <person name="Ishii H."/>
            <person name="Satoh N."/>
            <person name="Nishiyama T."/>
            <person name="Hasebe M."/>
            <person name="Maruyama T."/>
            <person name="Minagawa J."/>
            <person name="Obokata J."/>
            <person name="Shigenobu S."/>
        </authorList>
    </citation>
    <scope>NUCLEOTIDE SEQUENCE [LARGE SCALE GENOMIC DNA]</scope>
</reference>
<comment type="function">
    <text evidence="12">E3 ubiquitin-protein ligase which accepts ubiquitin from an E2 ubiquitin-conjugating enzyme in the form of a thioester and then directly transfers the ubiquitin to targeted substrates. Catalyzes monoubiquitination of 26S proteasome subunit PSMC2/RPT1.</text>
</comment>
<dbReference type="PANTHER" id="PTHR15710:SF160">
    <property type="entry name" value="E3 UBIQUITIN-PROTEIN LIGASE RNF181"/>
    <property type="match status" value="1"/>
</dbReference>
<evidence type="ECO:0000256" key="4">
    <source>
        <dbReference type="ARBA" id="ARBA00022679"/>
    </source>
</evidence>
<dbReference type="EC" id="2.3.2.27" evidence="3"/>
<comment type="catalytic activity">
    <reaction evidence="1">
        <text>S-ubiquitinyl-[E2 ubiquitin-conjugating enzyme]-L-cysteine + [acceptor protein]-L-lysine = [E2 ubiquitin-conjugating enzyme]-L-cysteine + N(6)-ubiquitinyl-[acceptor protein]-L-lysine.</text>
        <dbReference type="EC" id="2.3.2.27"/>
    </reaction>
</comment>
<evidence type="ECO:0000313" key="16">
    <source>
        <dbReference type="Proteomes" id="UP000735302"/>
    </source>
</evidence>
<evidence type="ECO:0000256" key="9">
    <source>
        <dbReference type="ARBA" id="ARBA00038197"/>
    </source>
</evidence>
<feature type="domain" description="RING-type" evidence="14">
    <location>
        <begin position="192"/>
        <end position="233"/>
    </location>
</feature>
<keyword evidence="6 13" id="KW-0863">Zinc-finger</keyword>
<evidence type="ECO:0000256" key="13">
    <source>
        <dbReference type="PROSITE-ProRule" id="PRU00175"/>
    </source>
</evidence>
<dbReference type="GO" id="GO:0016567">
    <property type="term" value="P:protein ubiquitination"/>
    <property type="evidence" value="ECO:0007669"/>
    <property type="project" value="TreeGrafter"/>
</dbReference>
<evidence type="ECO:0000313" key="15">
    <source>
        <dbReference type="EMBL" id="GFO41832.1"/>
    </source>
</evidence>
<dbReference type="GO" id="GO:0008270">
    <property type="term" value="F:zinc ion binding"/>
    <property type="evidence" value="ECO:0007669"/>
    <property type="project" value="UniProtKB-KW"/>
</dbReference>
<keyword evidence="5" id="KW-0479">Metal-binding</keyword>
<comment type="caution">
    <text evidence="15">The sequence shown here is derived from an EMBL/GenBank/DDBJ whole genome shotgun (WGS) entry which is preliminary data.</text>
</comment>
<sequence length="269" mass="30690">MGLSDSAILVGDLKVYNSTIIERSIHRVFSVNYDCAKSELSNLDLAQRNFSRKRLIYDSTHRQYAAKISLKGGNSGRENLRRELLISSHNKLPSKEEFIRQIKVFAGIFKIFIMASYFDEHNCEPLADGQAPNHALHLARLLLDTGLASEWDMEYNRFFGGEGRAPPASRKVVEELETKLISPTAAAEGKKCPVCLLEYDEEDEVKILPCRHQFHTGCILPWLGKINSCPMCRLELPTDDPQYEEFKKHKARAKQREFELNSLHDSMFG</sequence>
<dbReference type="SMART" id="SM00184">
    <property type="entry name" value="RING"/>
    <property type="match status" value="1"/>
</dbReference>
<evidence type="ECO:0000256" key="8">
    <source>
        <dbReference type="ARBA" id="ARBA00022833"/>
    </source>
</evidence>